<keyword evidence="2" id="KW-0808">Transferase</keyword>
<dbReference type="InterPro" id="IPR045272">
    <property type="entry name" value="ANXUR1/2-like"/>
</dbReference>
<dbReference type="Proteomes" id="UP000215914">
    <property type="component" value="Chromosome 9"/>
</dbReference>
<dbReference type="PROSITE" id="PS50011">
    <property type="entry name" value="PROTEIN_KINASE_DOM"/>
    <property type="match status" value="1"/>
</dbReference>
<evidence type="ECO:0000313" key="2">
    <source>
        <dbReference type="EMBL" id="OTG13688.1"/>
    </source>
</evidence>
<dbReference type="AlphaFoldDB" id="A0A251TRD3"/>
<dbReference type="GO" id="GO:0005886">
    <property type="term" value="C:plasma membrane"/>
    <property type="evidence" value="ECO:0000318"/>
    <property type="project" value="GO_Central"/>
</dbReference>
<keyword evidence="3" id="KW-1185">Reference proteome</keyword>
<name>A0A251TRD3_HELAN</name>
<dbReference type="PANTHER" id="PTHR27003:SF342">
    <property type="entry name" value="TYROSINE-PROTEIN KINASE, CSF-1_PDGF RECEPTOR FAMILY-RELATED"/>
    <property type="match status" value="1"/>
</dbReference>
<dbReference type="GO" id="GO:0004714">
    <property type="term" value="F:transmembrane receptor protein tyrosine kinase activity"/>
    <property type="evidence" value="ECO:0007669"/>
    <property type="project" value="InterPro"/>
</dbReference>
<gene>
    <name evidence="2" type="ORF">HannXRQ_Chr09g0240931</name>
</gene>
<dbReference type="EMBL" id="CM007898">
    <property type="protein sequence ID" value="OTG13688.1"/>
    <property type="molecule type" value="Genomic_DNA"/>
</dbReference>
<dbReference type="InterPro" id="IPR011009">
    <property type="entry name" value="Kinase-like_dom_sf"/>
</dbReference>
<protein>
    <submittedName>
        <fullName evidence="2">Putative serine-threonine/tyrosine-protein kinase catalytic domain-containing protein</fullName>
    </submittedName>
</protein>
<dbReference type="InterPro" id="IPR008271">
    <property type="entry name" value="Ser/Thr_kinase_AS"/>
</dbReference>
<dbReference type="GO" id="GO:0005524">
    <property type="term" value="F:ATP binding"/>
    <property type="evidence" value="ECO:0007669"/>
    <property type="project" value="InterPro"/>
</dbReference>
<dbReference type="PANTHER" id="PTHR27003">
    <property type="entry name" value="OS07G0166700 PROTEIN"/>
    <property type="match status" value="1"/>
</dbReference>
<dbReference type="InterPro" id="IPR001245">
    <property type="entry name" value="Ser-Thr/Tyr_kinase_cat_dom"/>
</dbReference>
<proteinExistence type="predicted"/>
<organism evidence="2 3">
    <name type="scientific">Helianthus annuus</name>
    <name type="common">Common sunflower</name>
    <dbReference type="NCBI Taxonomy" id="4232"/>
    <lineage>
        <taxon>Eukaryota</taxon>
        <taxon>Viridiplantae</taxon>
        <taxon>Streptophyta</taxon>
        <taxon>Embryophyta</taxon>
        <taxon>Tracheophyta</taxon>
        <taxon>Spermatophyta</taxon>
        <taxon>Magnoliopsida</taxon>
        <taxon>eudicotyledons</taxon>
        <taxon>Gunneridae</taxon>
        <taxon>Pentapetalae</taxon>
        <taxon>asterids</taxon>
        <taxon>campanulids</taxon>
        <taxon>Asterales</taxon>
        <taxon>Asteraceae</taxon>
        <taxon>Asteroideae</taxon>
        <taxon>Heliantheae alliance</taxon>
        <taxon>Heliantheae</taxon>
        <taxon>Helianthus</taxon>
    </lineage>
</organism>
<dbReference type="InParanoid" id="A0A251TRD3"/>
<dbReference type="Gene3D" id="3.30.200.20">
    <property type="entry name" value="Phosphorylase Kinase, domain 1"/>
    <property type="match status" value="1"/>
</dbReference>
<evidence type="ECO:0000313" key="3">
    <source>
        <dbReference type="Proteomes" id="UP000215914"/>
    </source>
</evidence>
<dbReference type="FunFam" id="1.10.510.10:FF:000084">
    <property type="entry name" value="Wall-associated receptor kinase 2"/>
    <property type="match status" value="1"/>
</dbReference>
<dbReference type="Pfam" id="PF07714">
    <property type="entry name" value="PK_Tyr_Ser-Thr"/>
    <property type="match status" value="1"/>
</dbReference>
<sequence>MLSRLRHCHLVSLIGYCNHQREMILVYDYMPLGTLEDHLHKVVTPLSWCQRLRICIGAARGLDYLHTGTGIELGVIHRDVKSSNILLDESWAAKVSDFGLSKISPNNPLSTHVSTLVKGTFGYIDPNYYATGKLTPKSDVYAFGVVLLEVLCRKRAVDDSLEWGLATWAQDAVKEGRLKDIIDSDIRGEITPKCLKQFVQLAERCLDDHPKQRPNMAEVVLSLQHILILQEKTDNTWRTAIMTRVGRMFDKFSFTGHGQSSASISILSDPYTFPQTTPATTDVSVKEKNIEETYPSKDVTIKQEEIQVIPEVADLDDDKWWCDNINNILEMFKLYHY</sequence>
<dbReference type="PROSITE" id="PS00108">
    <property type="entry name" value="PROTEIN_KINASE_ST"/>
    <property type="match status" value="1"/>
</dbReference>
<feature type="domain" description="Protein kinase" evidence="1">
    <location>
        <begin position="1"/>
        <end position="228"/>
    </location>
</feature>
<dbReference type="Gene3D" id="1.10.510.10">
    <property type="entry name" value="Transferase(Phosphotransferase) domain 1"/>
    <property type="match status" value="1"/>
</dbReference>
<keyword evidence="2" id="KW-0418">Kinase</keyword>
<dbReference type="InterPro" id="IPR000719">
    <property type="entry name" value="Prot_kinase_dom"/>
</dbReference>
<reference evidence="3" key="1">
    <citation type="journal article" date="2017" name="Nature">
        <title>The sunflower genome provides insights into oil metabolism, flowering and Asterid evolution.</title>
        <authorList>
            <person name="Badouin H."/>
            <person name="Gouzy J."/>
            <person name="Grassa C.J."/>
            <person name="Murat F."/>
            <person name="Staton S.E."/>
            <person name="Cottret L."/>
            <person name="Lelandais-Briere C."/>
            <person name="Owens G.L."/>
            <person name="Carrere S."/>
            <person name="Mayjonade B."/>
            <person name="Legrand L."/>
            <person name="Gill N."/>
            <person name="Kane N.C."/>
            <person name="Bowers J.E."/>
            <person name="Hubner S."/>
            <person name="Bellec A."/>
            <person name="Berard A."/>
            <person name="Berges H."/>
            <person name="Blanchet N."/>
            <person name="Boniface M.C."/>
            <person name="Brunel D."/>
            <person name="Catrice O."/>
            <person name="Chaidir N."/>
            <person name="Claudel C."/>
            <person name="Donnadieu C."/>
            <person name="Faraut T."/>
            <person name="Fievet G."/>
            <person name="Helmstetter N."/>
            <person name="King M."/>
            <person name="Knapp S.J."/>
            <person name="Lai Z."/>
            <person name="Le Paslier M.C."/>
            <person name="Lippi Y."/>
            <person name="Lorenzon L."/>
            <person name="Mandel J.R."/>
            <person name="Marage G."/>
            <person name="Marchand G."/>
            <person name="Marquand E."/>
            <person name="Bret-Mestries E."/>
            <person name="Morien E."/>
            <person name="Nambeesan S."/>
            <person name="Nguyen T."/>
            <person name="Pegot-Espagnet P."/>
            <person name="Pouilly N."/>
            <person name="Raftis F."/>
            <person name="Sallet E."/>
            <person name="Schiex T."/>
            <person name="Thomas J."/>
            <person name="Vandecasteele C."/>
            <person name="Vares D."/>
            <person name="Vear F."/>
            <person name="Vautrin S."/>
            <person name="Crespi M."/>
            <person name="Mangin B."/>
            <person name="Burke J.M."/>
            <person name="Salse J."/>
            <person name="Munos S."/>
            <person name="Vincourt P."/>
            <person name="Rieseberg L.H."/>
            <person name="Langlade N.B."/>
        </authorList>
    </citation>
    <scope>NUCLEOTIDE SEQUENCE [LARGE SCALE GENOMIC DNA]</scope>
    <source>
        <strain evidence="3">cv. SF193</strain>
    </source>
</reference>
<dbReference type="GO" id="GO:0004672">
    <property type="term" value="F:protein kinase activity"/>
    <property type="evidence" value="ECO:0000318"/>
    <property type="project" value="GO_Central"/>
</dbReference>
<dbReference type="OMA" id="TWRTAIM"/>
<evidence type="ECO:0000259" key="1">
    <source>
        <dbReference type="PROSITE" id="PS50011"/>
    </source>
</evidence>
<dbReference type="SMART" id="SM00220">
    <property type="entry name" value="S_TKc"/>
    <property type="match status" value="1"/>
</dbReference>
<dbReference type="SUPFAM" id="SSF56112">
    <property type="entry name" value="Protein kinase-like (PK-like)"/>
    <property type="match status" value="1"/>
</dbReference>
<accession>A0A251TRD3</accession>